<dbReference type="InterPro" id="IPR036721">
    <property type="entry name" value="RCK_C_sf"/>
</dbReference>
<keyword evidence="2" id="KW-0813">Transport</keyword>
<feature type="domain" description="RCK C-terminal" evidence="8">
    <location>
        <begin position="301"/>
        <end position="385"/>
    </location>
</feature>
<dbReference type="PANTHER" id="PTHR43652:SF2">
    <property type="entry name" value="BASIC AMINO ACID ANTIPORTER YFCC-RELATED"/>
    <property type="match status" value="1"/>
</dbReference>
<feature type="transmembrane region" description="Helical" evidence="7">
    <location>
        <begin position="505"/>
        <end position="526"/>
    </location>
</feature>
<proteinExistence type="predicted"/>
<feature type="transmembrane region" description="Helical" evidence="7">
    <location>
        <begin position="473"/>
        <end position="499"/>
    </location>
</feature>
<feature type="transmembrane region" description="Helical" evidence="7">
    <location>
        <begin position="96"/>
        <end position="113"/>
    </location>
</feature>
<feature type="transmembrane region" description="Helical" evidence="7">
    <location>
        <begin position="185"/>
        <end position="205"/>
    </location>
</feature>
<evidence type="ECO:0000256" key="1">
    <source>
        <dbReference type="ARBA" id="ARBA00004141"/>
    </source>
</evidence>
<dbReference type="EMBL" id="VSSQ01000372">
    <property type="protein sequence ID" value="MPL92840.1"/>
    <property type="molecule type" value="Genomic_DNA"/>
</dbReference>
<comment type="subcellular location">
    <subcellularLocation>
        <location evidence="1">Membrane</location>
        <topology evidence="1">Multi-pass membrane protein</topology>
    </subcellularLocation>
</comment>
<comment type="caution">
    <text evidence="9">The sequence shown here is derived from an EMBL/GenBank/DDBJ whole genome shotgun (WGS) entry which is preliminary data.</text>
</comment>
<keyword evidence="6 7" id="KW-0472">Membrane</keyword>
<dbReference type="AlphaFoldDB" id="A0A644VNS8"/>
<keyword evidence="4" id="KW-0677">Repeat</keyword>
<dbReference type="SUPFAM" id="SSF116726">
    <property type="entry name" value="TrkA C-terminal domain-like"/>
    <property type="match status" value="2"/>
</dbReference>
<feature type="transmembrane region" description="Helical" evidence="7">
    <location>
        <begin position="32"/>
        <end position="48"/>
    </location>
</feature>
<evidence type="ECO:0000256" key="3">
    <source>
        <dbReference type="ARBA" id="ARBA00022692"/>
    </source>
</evidence>
<dbReference type="GO" id="GO:0008324">
    <property type="term" value="F:monoatomic cation transmembrane transporter activity"/>
    <property type="evidence" value="ECO:0007669"/>
    <property type="project" value="InterPro"/>
</dbReference>
<keyword evidence="5 7" id="KW-1133">Transmembrane helix</keyword>
<feature type="transmembrane region" description="Helical" evidence="7">
    <location>
        <begin position="448"/>
        <end position="466"/>
    </location>
</feature>
<dbReference type="GO" id="GO:0005886">
    <property type="term" value="C:plasma membrane"/>
    <property type="evidence" value="ECO:0007669"/>
    <property type="project" value="TreeGrafter"/>
</dbReference>
<dbReference type="InterPro" id="IPR051679">
    <property type="entry name" value="DASS-Related_Transporters"/>
</dbReference>
<evidence type="ECO:0000313" key="9">
    <source>
        <dbReference type="EMBL" id="MPL92840.1"/>
    </source>
</evidence>
<dbReference type="PROSITE" id="PS51202">
    <property type="entry name" value="RCK_C"/>
    <property type="match status" value="1"/>
</dbReference>
<feature type="transmembrane region" description="Helical" evidence="7">
    <location>
        <begin position="533"/>
        <end position="551"/>
    </location>
</feature>
<feature type="transmembrane region" description="Helical" evidence="7">
    <location>
        <begin position="60"/>
        <end position="84"/>
    </location>
</feature>
<evidence type="ECO:0000256" key="2">
    <source>
        <dbReference type="ARBA" id="ARBA00022448"/>
    </source>
</evidence>
<dbReference type="PANTHER" id="PTHR43652">
    <property type="entry name" value="BASIC AMINO ACID ANTIPORTER YFCC-RELATED"/>
    <property type="match status" value="1"/>
</dbReference>
<dbReference type="GO" id="GO:0006813">
    <property type="term" value="P:potassium ion transport"/>
    <property type="evidence" value="ECO:0007669"/>
    <property type="project" value="InterPro"/>
</dbReference>
<sequence length="597" mass="62259">MTHLPPYAPYLALVLLLVLFAGFLYERFAPEVTAAAVAALFVVFGLVPEDTVLSVFSNPAPITIAAMFILSGALVRTGLLDALANRVVAAASQRPIAATGVFLASTLVASALMNNTPVVLVLIPVAMRLAQSLGLAATRLLIPLSYMAVLGGTCTLIGTSTNLLVDGVARDIGLAPFSILEITPVGLVAATTGGLTLLLLGPFLLPNRKDQTDLGATGEADFLTELRPTDDFRGLGHPLGDIDDLTRPGVTVIGVRSGAEVRRDGVLDHILAAGDRLIAVIRTSELLTLRSRKEWDVGLRQGPTDGENTETTVAEAIVTLSHRSRRIRIAQLTIGFRYGMRVLGAHRHGESLGPDLSTTLLRPADKLLLEGTDESYARLIEAGDLAGVTMAGGRPFRRGKAPLALIALVAVVALAAMGVAEISLVSLVAVAFILVLRCIDNDEAWSSIDAGVLVLILSMLVVGAGLQHSGAIALIVTAVAPFLAGMPPIVALAAVYLLASTLTEAVTNSAVAVVVTPLAIGLAVQIGVDPRPFVVAVMFGASASFATPIGYQTNTLVYGAGNYKFTDFIKIGLPMNIIVGAAAVLAIPVFFPFQVSR</sequence>
<dbReference type="InterPro" id="IPR031312">
    <property type="entry name" value="Na/sul_symport_CS"/>
</dbReference>
<dbReference type="PROSITE" id="PS01271">
    <property type="entry name" value="NA_SULFATE"/>
    <property type="match status" value="1"/>
</dbReference>
<dbReference type="InterPro" id="IPR004680">
    <property type="entry name" value="Cit_transptr-like_dom"/>
</dbReference>
<organism evidence="9">
    <name type="scientific">bioreactor metagenome</name>
    <dbReference type="NCBI Taxonomy" id="1076179"/>
    <lineage>
        <taxon>unclassified sequences</taxon>
        <taxon>metagenomes</taxon>
        <taxon>ecological metagenomes</taxon>
    </lineage>
</organism>
<name>A0A644VNS8_9ZZZZ</name>
<reference evidence="9" key="1">
    <citation type="submission" date="2019-08" db="EMBL/GenBank/DDBJ databases">
        <authorList>
            <person name="Kucharzyk K."/>
            <person name="Murdoch R.W."/>
            <person name="Higgins S."/>
            <person name="Loffler F."/>
        </authorList>
    </citation>
    <scope>NUCLEOTIDE SEQUENCE</scope>
</reference>
<dbReference type="InterPro" id="IPR006037">
    <property type="entry name" value="RCK_C"/>
</dbReference>
<evidence type="ECO:0000256" key="6">
    <source>
        <dbReference type="ARBA" id="ARBA00023136"/>
    </source>
</evidence>
<keyword evidence="3 7" id="KW-0812">Transmembrane</keyword>
<feature type="transmembrane region" description="Helical" evidence="7">
    <location>
        <begin position="6"/>
        <end position="25"/>
    </location>
</feature>
<evidence type="ECO:0000256" key="7">
    <source>
        <dbReference type="SAM" id="Phobius"/>
    </source>
</evidence>
<accession>A0A644VNS8</accession>
<gene>
    <name evidence="9" type="ORF">SDC9_38962</name>
</gene>
<evidence type="ECO:0000256" key="5">
    <source>
        <dbReference type="ARBA" id="ARBA00022989"/>
    </source>
</evidence>
<feature type="transmembrane region" description="Helical" evidence="7">
    <location>
        <begin position="403"/>
        <end position="436"/>
    </location>
</feature>
<dbReference type="Pfam" id="PF03600">
    <property type="entry name" value="CitMHS"/>
    <property type="match status" value="1"/>
</dbReference>
<evidence type="ECO:0000259" key="8">
    <source>
        <dbReference type="PROSITE" id="PS51202"/>
    </source>
</evidence>
<feature type="transmembrane region" description="Helical" evidence="7">
    <location>
        <begin position="571"/>
        <end position="593"/>
    </location>
</feature>
<feature type="transmembrane region" description="Helical" evidence="7">
    <location>
        <begin position="144"/>
        <end position="165"/>
    </location>
</feature>
<protein>
    <recommendedName>
        <fullName evidence="8">RCK C-terminal domain-containing protein</fullName>
    </recommendedName>
</protein>
<evidence type="ECO:0000256" key="4">
    <source>
        <dbReference type="ARBA" id="ARBA00022737"/>
    </source>
</evidence>